<dbReference type="AlphaFoldDB" id="A0A7W5YCK2"/>
<name>A0A7W5YCK2_9ACTN</name>
<dbReference type="Proteomes" id="UP000579945">
    <property type="component" value="Unassembled WGS sequence"/>
</dbReference>
<feature type="region of interest" description="Disordered" evidence="1">
    <location>
        <begin position="72"/>
        <end position="116"/>
    </location>
</feature>
<evidence type="ECO:0000313" key="3">
    <source>
        <dbReference type="Proteomes" id="UP000579945"/>
    </source>
</evidence>
<sequence length="116" mass="12862">MAMPTKGSRLISVDGTAFRWRIRHKPTYGEGNGWSPLTITIERTEEPGRVLVVSLPCARPDNWHGERTIAVRPALVPDASGEPSNRDGTPGNRARHSPSPSPRTNWPRSWANRLST</sequence>
<evidence type="ECO:0000313" key="2">
    <source>
        <dbReference type="EMBL" id="MBB3733248.1"/>
    </source>
</evidence>
<dbReference type="EMBL" id="JACIBV010000002">
    <property type="protein sequence ID" value="MBB3733248.1"/>
    <property type="molecule type" value="Genomic_DNA"/>
</dbReference>
<proteinExistence type="predicted"/>
<dbReference type="RefSeq" id="WP_344834808.1">
    <property type="nucleotide sequence ID" value="NZ_BAAAXX010000042.1"/>
</dbReference>
<accession>A0A7W5YCK2</accession>
<organism evidence="2 3">
    <name type="scientific">Nonomuraea dietziae</name>
    <dbReference type="NCBI Taxonomy" id="65515"/>
    <lineage>
        <taxon>Bacteria</taxon>
        <taxon>Bacillati</taxon>
        <taxon>Actinomycetota</taxon>
        <taxon>Actinomycetes</taxon>
        <taxon>Streptosporangiales</taxon>
        <taxon>Streptosporangiaceae</taxon>
        <taxon>Nonomuraea</taxon>
    </lineage>
</organism>
<evidence type="ECO:0000256" key="1">
    <source>
        <dbReference type="SAM" id="MobiDB-lite"/>
    </source>
</evidence>
<gene>
    <name evidence="2" type="ORF">FHR33_009195</name>
</gene>
<feature type="compositionally biased region" description="Polar residues" evidence="1">
    <location>
        <begin position="102"/>
        <end position="116"/>
    </location>
</feature>
<comment type="caution">
    <text evidence="2">The sequence shown here is derived from an EMBL/GenBank/DDBJ whole genome shotgun (WGS) entry which is preliminary data.</text>
</comment>
<protein>
    <submittedName>
        <fullName evidence="2">Uncharacterized protein</fullName>
    </submittedName>
</protein>
<keyword evidence="3" id="KW-1185">Reference proteome</keyword>
<reference evidence="2 3" key="1">
    <citation type="submission" date="2020-08" db="EMBL/GenBank/DDBJ databases">
        <title>Sequencing the genomes of 1000 actinobacteria strains.</title>
        <authorList>
            <person name="Klenk H.-P."/>
        </authorList>
    </citation>
    <scope>NUCLEOTIDE SEQUENCE [LARGE SCALE GENOMIC DNA]</scope>
    <source>
        <strain evidence="2 3">DSM 44320</strain>
    </source>
</reference>